<gene>
    <name evidence="16" type="ORF">PTSG_08790</name>
</gene>
<dbReference type="InParanoid" id="F2UKP9"/>
<dbReference type="Gene3D" id="2.40.50.140">
    <property type="entry name" value="Nucleic acid-binding proteins"/>
    <property type="match status" value="1"/>
</dbReference>
<feature type="compositionally biased region" description="Low complexity" evidence="13">
    <location>
        <begin position="291"/>
        <end position="334"/>
    </location>
</feature>
<dbReference type="PANTHER" id="PTHR10367:SF17">
    <property type="entry name" value="MRNA-CAPPING ENZYME"/>
    <property type="match status" value="1"/>
</dbReference>
<feature type="region of interest" description="Disordered" evidence="13">
    <location>
        <begin position="271"/>
        <end position="335"/>
    </location>
</feature>
<evidence type="ECO:0000256" key="2">
    <source>
        <dbReference type="ARBA" id="ARBA00012475"/>
    </source>
</evidence>
<organism evidence="17">
    <name type="scientific">Salpingoeca rosetta (strain ATCC 50818 / BSB-021)</name>
    <dbReference type="NCBI Taxonomy" id="946362"/>
    <lineage>
        <taxon>Eukaryota</taxon>
        <taxon>Choanoflagellata</taxon>
        <taxon>Craspedida</taxon>
        <taxon>Salpingoecidae</taxon>
        <taxon>Salpingoeca</taxon>
    </lineage>
</organism>
<keyword evidence="7" id="KW-0378">Hydrolase</keyword>
<evidence type="ECO:0000256" key="9">
    <source>
        <dbReference type="ARBA" id="ARBA00023042"/>
    </source>
</evidence>
<keyword evidence="4" id="KW-0808">Transferase</keyword>
<evidence type="ECO:0000256" key="8">
    <source>
        <dbReference type="ARBA" id="ARBA00022912"/>
    </source>
</evidence>
<evidence type="ECO:0000259" key="14">
    <source>
        <dbReference type="PROSITE" id="PS50054"/>
    </source>
</evidence>
<dbReference type="Proteomes" id="UP000007799">
    <property type="component" value="Unassembled WGS sequence"/>
</dbReference>
<reference evidence="16" key="1">
    <citation type="submission" date="2009-08" db="EMBL/GenBank/DDBJ databases">
        <title>Annotation of Salpingoeca rosetta.</title>
        <authorList>
            <consortium name="The Broad Institute Genome Sequencing Platform"/>
            <person name="Russ C."/>
            <person name="Cuomo C."/>
            <person name="Burger G."/>
            <person name="Gray M.W."/>
            <person name="Holland P.W.H."/>
            <person name="King N."/>
            <person name="Lang F.B.F."/>
            <person name="Roger A.J."/>
            <person name="Ruiz-Trillo I."/>
            <person name="Young S.K."/>
            <person name="Zeng Q."/>
            <person name="Gargeya S."/>
            <person name="Alvarado L."/>
            <person name="Berlin A."/>
            <person name="Chapman S.B."/>
            <person name="Chen Z."/>
            <person name="Freedman E."/>
            <person name="Gellesch M."/>
            <person name="Goldberg J."/>
            <person name="Griggs A."/>
            <person name="Gujja S."/>
            <person name="Heilman E."/>
            <person name="Heiman D."/>
            <person name="Howarth C."/>
            <person name="Mehta T."/>
            <person name="Neiman D."/>
            <person name="Pearson M."/>
            <person name="Roberts A."/>
            <person name="Saif S."/>
            <person name="Shea T."/>
            <person name="Shenoy N."/>
            <person name="Sisk P."/>
            <person name="Stolte C."/>
            <person name="Sykes S."/>
            <person name="White J."/>
            <person name="Yandava C."/>
            <person name="Haas B."/>
            <person name="Nusbaum C."/>
            <person name="Birren B."/>
        </authorList>
    </citation>
    <scope>NUCLEOTIDE SEQUENCE [LARGE SCALE GENOMIC DNA]</scope>
    <source>
        <strain evidence="16">ATCC 50818</strain>
    </source>
</reference>
<dbReference type="PANTHER" id="PTHR10367">
    <property type="entry name" value="MRNA-CAPPING ENZYME"/>
    <property type="match status" value="1"/>
</dbReference>
<dbReference type="PROSITE" id="PS00383">
    <property type="entry name" value="TYR_PHOSPHATASE_1"/>
    <property type="match status" value="1"/>
</dbReference>
<dbReference type="EMBL" id="GL832979">
    <property type="protein sequence ID" value="EGD77698.1"/>
    <property type="molecule type" value="Genomic_DNA"/>
</dbReference>
<dbReference type="AlphaFoldDB" id="F2UKP9"/>
<dbReference type="SUPFAM" id="SSF50249">
    <property type="entry name" value="Nucleic acid-binding proteins"/>
    <property type="match status" value="1"/>
</dbReference>
<evidence type="ECO:0000256" key="12">
    <source>
        <dbReference type="ARBA" id="ARBA00044624"/>
    </source>
</evidence>
<feature type="domain" description="Tyrosine-protein phosphatase" evidence="14">
    <location>
        <begin position="27"/>
        <end position="182"/>
    </location>
</feature>
<protein>
    <recommendedName>
        <fullName evidence="2">mRNA guanylyltransferase</fullName>
        <ecNumber evidence="2">2.7.7.50</ecNumber>
    </recommendedName>
</protein>
<dbReference type="InterPro" id="IPR012340">
    <property type="entry name" value="NA-bd_OB-fold"/>
</dbReference>
<evidence type="ECO:0000256" key="7">
    <source>
        <dbReference type="ARBA" id="ARBA00022801"/>
    </source>
</evidence>
<evidence type="ECO:0000256" key="5">
    <source>
        <dbReference type="ARBA" id="ARBA00022695"/>
    </source>
</evidence>
<sequence>MSRWSLPERWLLCPRLGTVVADDVKFVPMKTMLDSRYDSQIPEEYRWTPEMLAARHPNLGMVIDLTKSSRYYDPRLLPKHILHHKIQCAGRGSTPTPQQVSTFIAVCNMFWAKHPDKVIGVHCTHGFNRTGFMIIAYMCQQLDYQTEMAMHLFKQSRPPGIYKNHYIEDIFARFDGDSSGFLPAVLPDWSLPNAELHMHLTAAIDLLRSTPPPITGAKLKELCDICNAALSVAEDDTIVLILRAHGWTGLTFAGDKVASAAPLADELQAAAEEMRRCAEQAEEEGDDTADAHGTAATSEHLSSSSTAEASSSSTTTTTAAQPSSSSGEGDSGASRVLRMRAEDQRCEREDAVPSGLTFALDKSPSIGPPHLGPLRKLCREMVGAPAGTAFPGAQPVSLLQSHLEKMRTAPFFLSHKADGTRYLMMILGPGKVYMVGRDNSIFPVSGLHFPTSGRADQHWQQTLLDGELVLDTWNDNKDRRYRFYIFDIICCGGKDFTKYKYHQRLESIQKHIIAPREKLRAQRKLDTAREPFGIRPKQFFPLSELGTDKWNDYIKHRVFHKTDGLLMVEDDHKYAPGSCEALLKWKPPSLNSIDFLIKVEEHGDVTEAQLLVSGPGGAMVPFTDAGVSTLAARSEDKRRVLRSYNGKIAECTWVPATNRWRVMLIRRDKDHPNGYRTASSVWRSIREGITEQRLYELTRQLRQRRATKTHAGMSPVDRALAHAIDAANAFAAVLDKAEQPGAKRAKVEGGQLPPPPLLRALAAVARIHDQYKDALVQFGWRSDNSGFEAPVSADLLKRLAANLARFMSKPRS</sequence>
<dbReference type="SUPFAM" id="SSF52799">
    <property type="entry name" value="(Phosphotyrosine protein) phosphatases II"/>
    <property type="match status" value="1"/>
</dbReference>
<dbReference type="InterPro" id="IPR000340">
    <property type="entry name" value="Dual-sp_phosphatase_cat-dom"/>
</dbReference>
<dbReference type="GO" id="GO:0005524">
    <property type="term" value="F:ATP binding"/>
    <property type="evidence" value="ECO:0007669"/>
    <property type="project" value="InterPro"/>
</dbReference>
<dbReference type="InterPro" id="IPR020422">
    <property type="entry name" value="TYR_PHOSPHATASE_DUAL_dom"/>
</dbReference>
<keyword evidence="5" id="KW-0548">Nucleotidyltransferase</keyword>
<dbReference type="GO" id="GO:0005525">
    <property type="term" value="F:GTP binding"/>
    <property type="evidence" value="ECO:0007669"/>
    <property type="project" value="UniProtKB-KW"/>
</dbReference>
<dbReference type="InterPro" id="IPR013846">
    <property type="entry name" value="mRNA_cap_enzyme_C"/>
</dbReference>
<dbReference type="GO" id="GO:0004484">
    <property type="term" value="F:mRNA guanylyltransferase activity"/>
    <property type="evidence" value="ECO:0007669"/>
    <property type="project" value="UniProtKB-EC"/>
</dbReference>
<evidence type="ECO:0000313" key="16">
    <source>
        <dbReference type="EMBL" id="EGD77698.1"/>
    </source>
</evidence>
<keyword evidence="9" id="KW-0506">mRNA capping</keyword>
<dbReference type="Gene3D" id="3.90.190.10">
    <property type="entry name" value="Protein tyrosine phosphatase superfamily"/>
    <property type="match status" value="1"/>
</dbReference>
<dbReference type="PROSITE" id="PS50056">
    <property type="entry name" value="TYR_PHOSPHATASE_2"/>
    <property type="match status" value="1"/>
</dbReference>
<evidence type="ECO:0000256" key="11">
    <source>
        <dbReference type="ARBA" id="ARBA00023242"/>
    </source>
</evidence>
<dbReference type="InterPro" id="IPR051029">
    <property type="entry name" value="mRNA_Capping_Enz/RNA_Phosphat"/>
</dbReference>
<dbReference type="InterPro" id="IPR016130">
    <property type="entry name" value="Tyr_Pase_AS"/>
</dbReference>
<dbReference type="CDD" id="cd07895">
    <property type="entry name" value="Adenylation_mRNA_capping"/>
    <property type="match status" value="1"/>
</dbReference>
<dbReference type="InterPro" id="IPR029021">
    <property type="entry name" value="Prot-tyrosine_phosphatase-like"/>
</dbReference>
<dbReference type="InterPro" id="IPR001339">
    <property type="entry name" value="mRNA_cap_enzyme_adenylation"/>
</dbReference>
<accession>F2UKP9</accession>
<keyword evidence="6" id="KW-0547">Nucleotide-binding</keyword>
<proteinExistence type="predicted"/>
<dbReference type="RefSeq" id="XP_004990174.1">
    <property type="nucleotide sequence ID" value="XM_004990117.1"/>
</dbReference>
<evidence type="ECO:0000256" key="4">
    <source>
        <dbReference type="ARBA" id="ARBA00022679"/>
    </source>
</evidence>
<dbReference type="STRING" id="946362.F2UKP9"/>
<evidence type="ECO:0000256" key="3">
    <source>
        <dbReference type="ARBA" id="ARBA00022664"/>
    </source>
</evidence>
<dbReference type="FunCoup" id="F2UKP9">
    <property type="interactions" value="1701"/>
</dbReference>
<dbReference type="GO" id="GO:0006370">
    <property type="term" value="P:7-methylguanosine mRNA capping"/>
    <property type="evidence" value="ECO:0007669"/>
    <property type="project" value="UniProtKB-KW"/>
</dbReference>
<dbReference type="GeneID" id="16070727"/>
<evidence type="ECO:0000259" key="15">
    <source>
        <dbReference type="PROSITE" id="PS50056"/>
    </source>
</evidence>
<keyword evidence="3" id="KW-0507">mRNA processing</keyword>
<evidence type="ECO:0000313" key="17">
    <source>
        <dbReference type="Proteomes" id="UP000007799"/>
    </source>
</evidence>
<dbReference type="GO" id="GO:0004721">
    <property type="term" value="F:phosphoprotein phosphatase activity"/>
    <property type="evidence" value="ECO:0007669"/>
    <property type="project" value="UniProtKB-KW"/>
</dbReference>
<comment type="subcellular location">
    <subcellularLocation>
        <location evidence="1">Nucleus</location>
    </subcellularLocation>
</comment>
<comment type="catalytic activity">
    <reaction evidence="12">
        <text>a 5'-end diphospho-ribonucleoside in mRNA + GTP + H(+) = a 5'-end (5'-triphosphoguanosine)-ribonucleoside in mRNA + diphosphate</text>
        <dbReference type="Rhea" id="RHEA:67012"/>
        <dbReference type="Rhea" id="RHEA-COMP:17165"/>
        <dbReference type="Rhea" id="RHEA-COMP:17166"/>
        <dbReference type="ChEBI" id="CHEBI:15378"/>
        <dbReference type="ChEBI" id="CHEBI:33019"/>
        <dbReference type="ChEBI" id="CHEBI:37565"/>
        <dbReference type="ChEBI" id="CHEBI:167616"/>
        <dbReference type="ChEBI" id="CHEBI:167617"/>
        <dbReference type="EC" id="2.7.7.50"/>
    </reaction>
    <physiologicalReaction direction="left-to-right" evidence="12">
        <dbReference type="Rhea" id="RHEA:67013"/>
    </physiologicalReaction>
</comment>
<dbReference type="InterPro" id="IPR000387">
    <property type="entry name" value="Tyr_Pase_dom"/>
</dbReference>
<dbReference type="eggNOG" id="KOG2386">
    <property type="taxonomic scope" value="Eukaryota"/>
</dbReference>
<dbReference type="Gene3D" id="3.30.470.30">
    <property type="entry name" value="DNA ligase/mRNA capping enzyme"/>
    <property type="match status" value="1"/>
</dbReference>
<name>F2UKP9_SALR5</name>
<feature type="domain" description="Tyrosine specific protein phosphatases" evidence="15">
    <location>
        <begin position="101"/>
        <end position="168"/>
    </location>
</feature>
<dbReference type="Pfam" id="PF03919">
    <property type="entry name" value="mRNA_cap_C"/>
    <property type="match status" value="1"/>
</dbReference>
<dbReference type="PROSITE" id="PS50054">
    <property type="entry name" value="TYR_PHOSPHATASE_DUAL"/>
    <property type="match status" value="1"/>
</dbReference>
<dbReference type="Pfam" id="PF00782">
    <property type="entry name" value="DSPc"/>
    <property type="match status" value="1"/>
</dbReference>
<dbReference type="OrthoDB" id="200924at2759"/>
<keyword evidence="17" id="KW-1185">Reference proteome</keyword>
<dbReference type="SUPFAM" id="SSF56091">
    <property type="entry name" value="DNA ligase/mRNA capping enzyme, catalytic domain"/>
    <property type="match status" value="1"/>
</dbReference>
<dbReference type="KEGG" id="sre:PTSG_08790"/>
<keyword evidence="11" id="KW-0539">Nucleus</keyword>
<dbReference type="OMA" id="FWDIWMS"/>
<dbReference type="EC" id="2.7.7.50" evidence="2"/>
<evidence type="ECO:0000256" key="1">
    <source>
        <dbReference type="ARBA" id="ARBA00004123"/>
    </source>
</evidence>
<keyword evidence="10" id="KW-0342">GTP-binding</keyword>
<evidence type="ECO:0000256" key="10">
    <source>
        <dbReference type="ARBA" id="ARBA00023134"/>
    </source>
</evidence>
<evidence type="ECO:0000256" key="13">
    <source>
        <dbReference type="SAM" id="MobiDB-lite"/>
    </source>
</evidence>
<evidence type="ECO:0000256" key="6">
    <source>
        <dbReference type="ARBA" id="ARBA00022741"/>
    </source>
</evidence>
<keyword evidence="8" id="KW-0904">Protein phosphatase</keyword>
<dbReference type="Pfam" id="PF01331">
    <property type="entry name" value="mRNA_cap_enzyme"/>
    <property type="match status" value="1"/>
</dbReference>
<dbReference type="GO" id="GO:0005634">
    <property type="term" value="C:nucleus"/>
    <property type="evidence" value="ECO:0007669"/>
    <property type="project" value="UniProtKB-SubCell"/>
</dbReference>